<feature type="disulfide bond" evidence="11">
    <location>
        <begin position="139"/>
        <end position="144"/>
    </location>
</feature>
<evidence type="ECO:0000259" key="14">
    <source>
        <dbReference type="PROSITE" id="PS51767"/>
    </source>
</evidence>
<evidence type="ECO:0000256" key="11">
    <source>
        <dbReference type="PIRSR" id="PIRSR601461-2"/>
    </source>
</evidence>
<dbReference type="PROSITE" id="PS51767">
    <property type="entry name" value="PEPTIDASE_A1"/>
    <property type="match status" value="1"/>
</dbReference>
<evidence type="ECO:0000256" key="5">
    <source>
        <dbReference type="ARBA" id="ARBA00022729"/>
    </source>
</evidence>
<dbReference type="OrthoDB" id="771136at2759"/>
<evidence type="ECO:0000256" key="8">
    <source>
        <dbReference type="ARBA" id="ARBA00023157"/>
    </source>
</evidence>
<evidence type="ECO:0000256" key="12">
    <source>
        <dbReference type="RuleBase" id="RU000454"/>
    </source>
</evidence>
<dbReference type="STRING" id="1569628.A0A316UI44"/>
<keyword evidence="16" id="KW-1185">Reference proteome</keyword>
<evidence type="ECO:0000256" key="6">
    <source>
        <dbReference type="ARBA" id="ARBA00022750"/>
    </source>
</evidence>
<evidence type="ECO:0000256" key="9">
    <source>
        <dbReference type="ARBA" id="ARBA00023180"/>
    </source>
</evidence>
<dbReference type="GO" id="GO:0004190">
    <property type="term" value="F:aspartic-type endopeptidase activity"/>
    <property type="evidence" value="ECO:0007669"/>
    <property type="project" value="UniProtKB-KW"/>
</dbReference>
<evidence type="ECO:0000256" key="2">
    <source>
        <dbReference type="ARBA" id="ARBA00007447"/>
    </source>
</evidence>
<comment type="subcellular location">
    <subcellularLocation>
        <location evidence="1">Vacuole</location>
    </subcellularLocation>
</comment>
<comment type="similarity">
    <text evidence="2 12">Belongs to the peptidase A1 family.</text>
</comment>
<dbReference type="PROSITE" id="PS00141">
    <property type="entry name" value="ASP_PROTEASE"/>
    <property type="match status" value="2"/>
</dbReference>
<evidence type="ECO:0000313" key="16">
    <source>
        <dbReference type="Proteomes" id="UP000245884"/>
    </source>
</evidence>
<dbReference type="GO" id="GO:0000324">
    <property type="term" value="C:fungal-type vacuole"/>
    <property type="evidence" value="ECO:0007669"/>
    <property type="project" value="InterPro"/>
</dbReference>
<dbReference type="Pfam" id="PF00026">
    <property type="entry name" value="Asp"/>
    <property type="match status" value="1"/>
</dbReference>
<feature type="active site" evidence="10">
    <location>
        <position position="308"/>
    </location>
</feature>
<dbReference type="SUPFAM" id="SSF50630">
    <property type="entry name" value="Acid proteases"/>
    <property type="match status" value="1"/>
</dbReference>
<evidence type="ECO:0000256" key="10">
    <source>
        <dbReference type="PIRSR" id="PIRSR601461-1"/>
    </source>
</evidence>
<feature type="signal peptide" evidence="13">
    <location>
        <begin position="1"/>
        <end position="22"/>
    </location>
</feature>
<keyword evidence="3" id="KW-0926">Vacuole</keyword>
<keyword evidence="7 12" id="KW-0378">Hydrolase</keyword>
<dbReference type="FunFam" id="2.40.70.10:FF:000002">
    <property type="entry name" value="Vacuolar aspartic proteinase"/>
    <property type="match status" value="1"/>
</dbReference>
<keyword evidence="4 12" id="KW-0645">Protease</keyword>
<feature type="active site" evidence="10">
    <location>
        <position position="126"/>
    </location>
</feature>
<dbReference type="InterPro" id="IPR033121">
    <property type="entry name" value="PEPTIDASE_A1"/>
</dbReference>
<evidence type="ECO:0000256" key="3">
    <source>
        <dbReference type="ARBA" id="ARBA00022554"/>
    </source>
</evidence>
<dbReference type="GeneID" id="37028903"/>
<proteinExistence type="inferred from homology"/>
<dbReference type="PANTHER" id="PTHR47966:SF51">
    <property type="entry name" value="BETA-SITE APP-CLEAVING ENZYME, ISOFORM A-RELATED"/>
    <property type="match status" value="1"/>
</dbReference>
<dbReference type="PRINTS" id="PR00792">
    <property type="entry name" value="PEPSIN"/>
</dbReference>
<name>A0A316UI44_9BASI</name>
<sequence>MKLSLSLAFVAGLAAAFTGVEAGVHRAKLSKVDGGQPLTFKALQTQAEMLKMKYAGAKQSHFSAPASGEEGEFNILPETSSDGVASAWQAEAKKGHGVPLSDFLNAQYFADISLGTPPQNFKVVLDTGSSNLWVPSTGCSSIACFLHSKYDNSASSTYKKNGTAFKIQYGSGAMEGFVSKDVLRIGDLEIKGQDFAEATSEPGLAFAFGKFDGILGLAYDTISVNGIVPPFYQMVNQKLIDEPVFSFYLGSSEEDGGEAVFGGIDEERFEGKLTYAPIRRKGYWEVEVNSISLGDEELELENTGAAIDTGTSLIALPTDLAELINKSLGAKRGWQGSYSVDCEKVPELPDLTFKFDGKPYTLSASDYILQVQGSCISAFQGIDIPAPLGPIYIIGDAFLRKYYTVYDLGRNAVGFAKAK</sequence>
<dbReference type="Gene3D" id="2.40.70.10">
    <property type="entry name" value="Acid Proteases"/>
    <property type="match status" value="2"/>
</dbReference>
<evidence type="ECO:0000256" key="4">
    <source>
        <dbReference type="ARBA" id="ARBA00022670"/>
    </source>
</evidence>
<feature type="domain" description="Peptidase A1" evidence="14">
    <location>
        <begin position="108"/>
        <end position="416"/>
    </location>
</feature>
<evidence type="ECO:0000256" key="7">
    <source>
        <dbReference type="ARBA" id="ARBA00022801"/>
    </source>
</evidence>
<evidence type="ECO:0000256" key="1">
    <source>
        <dbReference type="ARBA" id="ARBA00004116"/>
    </source>
</evidence>
<keyword evidence="6 12" id="KW-0064">Aspartyl protease</keyword>
<dbReference type="PANTHER" id="PTHR47966">
    <property type="entry name" value="BETA-SITE APP-CLEAVING ENZYME, ISOFORM A-RELATED"/>
    <property type="match status" value="1"/>
</dbReference>
<dbReference type="RefSeq" id="XP_025359619.1">
    <property type="nucleotide sequence ID" value="XM_025507080.1"/>
</dbReference>
<protein>
    <submittedName>
        <fullName evidence="15">Asp-domain-containing protein</fullName>
    </submittedName>
</protein>
<feature type="disulfide bond" evidence="11">
    <location>
        <begin position="342"/>
        <end position="375"/>
    </location>
</feature>
<gene>
    <name evidence="15" type="ORF">BDZ90DRAFT_234614</name>
</gene>
<dbReference type="InterPro" id="IPR001969">
    <property type="entry name" value="Aspartic_peptidase_AS"/>
</dbReference>
<dbReference type="GO" id="GO:0006508">
    <property type="term" value="P:proteolysis"/>
    <property type="evidence" value="ECO:0007669"/>
    <property type="project" value="UniProtKB-KW"/>
</dbReference>
<feature type="chain" id="PRO_5016337699" evidence="13">
    <location>
        <begin position="23"/>
        <end position="419"/>
    </location>
</feature>
<dbReference type="AlphaFoldDB" id="A0A316UI44"/>
<keyword evidence="9" id="KW-0325">Glycoprotein</keyword>
<dbReference type="InterPro" id="IPR021109">
    <property type="entry name" value="Peptidase_aspartic_dom_sf"/>
</dbReference>
<dbReference type="CDD" id="cd05488">
    <property type="entry name" value="Proteinase_A_fungi"/>
    <property type="match status" value="1"/>
</dbReference>
<dbReference type="Proteomes" id="UP000245884">
    <property type="component" value="Unassembled WGS sequence"/>
</dbReference>
<reference evidence="15 16" key="1">
    <citation type="journal article" date="2018" name="Mol. Biol. Evol.">
        <title>Broad Genomic Sampling Reveals a Smut Pathogenic Ancestry of the Fungal Clade Ustilaginomycotina.</title>
        <authorList>
            <person name="Kijpornyongpan T."/>
            <person name="Mondo S.J."/>
            <person name="Barry K."/>
            <person name="Sandor L."/>
            <person name="Lee J."/>
            <person name="Lipzen A."/>
            <person name="Pangilinan J."/>
            <person name="LaButti K."/>
            <person name="Hainaut M."/>
            <person name="Henrissat B."/>
            <person name="Grigoriev I.V."/>
            <person name="Spatafora J.W."/>
            <person name="Aime M.C."/>
        </authorList>
    </citation>
    <scope>NUCLEOTIDE SEQUENCE [LARGE SCALE GENOMIC DNA]</scope>
    <source>
        <strain evidence="15 16">MCA 5214</strain>
    </source>
</reference>
<evidence type="ECO:0000313" key="15">
    <source>
        <dbReference type="EMBL" id="PWN25007.1"/>
    </source>
</evidence>
<organism evidence="15 16">
    <name type="scientific">Jaminaea rosea</name>
    <dbReference type="NCBI Taxonomy" id="1569628"/>
    <lineage>
        <taxon>Eukaryota</taxon>
        <taxon>Fungi</taxon>
        <taxon>Dikarya</taxon>
        <taxon>Basidiomycota</taxon>
        <taxon>Ustilaginomycotina</taxon>
        <taxon>Exobasidiomycetes</taxon>
        <taxon>Microstromatales</taxon>
        <taxon>Microstromatales incertae sedis</taxon>
        <taxon>Jaminaea</taxon>
    </lineage>
</organism>
<evidence type="ECO:0000256" key="13">
    <source>
        <dbReference type="SAM" id="SignalP"/>
    </source>
</evidence>
<dbReference type="FunFam" id="2.40.70.10:FF:000036">
    <property type="entry name" value="Vacuolar aspartic protease"/>
    <property type="match status" value="1"/>
</dbReference>
<keyword evidence="5 13" id="KW-0732">Signal</keyword>
<accession>A0A316UI44</accession>
<dbReference type="InterPro" id="IPR001461">
    <property type="entry name" value="Aspartic_peptidase_A1"/>
</dbReference>
<dbReference type="EMBL" id="KZ819678">
    <property type="protein sequence ID" value="PWN25007.1"/>
    <property type="molecule type" value="Genomic_DNA"/>
</dbReference>
<dbReference type="InterPro" id="IPR033819">
    <property type="entry name" value="Saccharopepsin"/>
</dbReference>
<keyword evidence="8 11" id="KW-1015">Disulfide bond</keyword>